<evidence type="ECO:0000256" key="4">
    <source>
        <dbReference type="ARBA" id="ARBA00022827"/>
    </source>
</evidence>
<dbReference type="GO" id="GO:0071949">
    <property type="term" value="F:FAD binding"/>
    <property type="evidence" value="ECO:0007669"/>
    <property type="project" value="InterPro"/>
</dbReference>
<dbReference type="Proteomes" id="UP000177798">
    <property type="component" value="Chromosome 11"/>
</dbReference>
<evidence type="ECO:0000256" key="5">
    <source>
        <dbReference type="ARBA" id="ARBA00023002"/>
    </source>
</evidence>
<comment type="similarity">
    <text evidence="2">Belongs to the oxygen-dependent FAD-linked oxidoreductase family.</text>
</comment>
<dbReference type="Pfam" id="PF08031">
    <property type="entry name" value="BBE"/>
    <property type="match status" value="1"/>
</dbReference>
<evidence type="ECO:0000313" key="8">
    <source>
        <dbReference type="EMBL" id="APA13730.1"/>
    </source>
</evidence>
<name>A0A1D9QFL0_SCLS1</name>
<dbReference type="InterPro" id="IPR050416">
    <property type="entry name" value="FAD-linked_Oxidoreductase"/>
</dbReference>
<dbReference type="PANTHER" id="PTHR42973:SF39">
    <property type="entry name" value="FAD-BINDING PCMH-TYPE DOMAIN-CONTAINING PROTEIN"/>
    <property type="match status" value="1"/>
</dbReference>
<evidence type="ECO:0000256" key="3">
    <source>
        <dbReference type="ARBA" id="ARBA00022630"/>
    </source>
</evidence>
<keyword evidence="4" id="KW-0274">FAD</keyword>
<comment type="cofactor">
    <cofactor evidence="1">
        <name>FAD</name>
        <dbReference type="ChEBI" id="CHEBI:57692"/>
    </cofactor>
</comment>
<accession>A0A1D9QFL0</accession>
<feature type="domain" description="FAD-binding PCMH-type" evidence="7">
    <location>
        <begin position="126"/>
        <end position="306"/>
    </location>
</feature>
<dbReference type="InterPro" id="IPR012951">
    <property type="entry name" value="BBE"/>
</dbReference>
<feature type="chain" id="PRO_5010534291" description="FAD-binding PCMH-type domain-containing protein" evidence="6">
    <location>
        <begin position="24"/>
        <end position="613"/>
    </location>
</feature>
<keyword evidence="5" id="KW-0560">Oxidoreductase</keyword>
<evidence type="ECO:0000259" key="7">
    <source>
        <dbReference type="PROSITE" id="PS51387"/>
    </source>
</evidence>
<dbReference type="OMA" id="SSCWPGN"/>
<organism evidence="8 9">
    <name type="scientific">Sclerotinia sclerotiorum (strain ATCC 18683 / 1980 / Ss-1)</name>
    <name type="common">White mold</name>
    <name type="synonym">Whetzelinia sclerotiorum</name>
    <dbReference type="NCBI Taxonomy" id="665079"/>
    <lineage>
        <taxon>Eukaryota</taxon>
        <taxon>Fungi</taxon>
        <taxon>Dikarya</taxon>
        <taxon>Ascomycota</taxon>
        <taxon>Pezizomycotina</taxon>
        <taxon>Leotiomycetes</taxon>
        <taxon>Helotiales</taxon>
        <taxon>Sclerotiniaceae</taxon>
        <taxon>Sclerotinia</taxon>
    </lineage>
</organism>
<dbReference type="SUPFAM" id="SSF56176">
    <property type="entry name" value="FAD-binding/transporter-associated domain-like"/>
    <property type="match status" value="1"/>
</dbReference>
<dbReference type="OrthoDB" id="9983560at2759"/>
<dbReference type="AlphaFoldDB" id="A0A1D9QFL0"/>
<keyword evidence="3" id="KW-0285">Flavoprotein</keyword>
<dbReference type="EMBL" id="CP017824">
    <property type="protein sequence ID" value="APA13730.1"/>
    <property type="molecule type" value="Genomic_DNA"/>
</dbReference>
<dbReference type="VEuPathDB" id="FungiDB:sscle_11g085000"/>
<dbReference type="InterPro" id="IPR016169">
    <property type="entry name" value="FAD-bd_PCMH_sub2"/>
</dbReference>
<keyword evidence="6" id="KW-0732">Signal</keyword>
<dbReference type="Gene3D" id="3.30.465.10">
    <property type="match status" value="1"/>
</dbReference>
<dbReference type="Gene3D" id="3.40.462.20">
    <property type="match status" value="1"/>
</dbReference>
<dbReference type="InterPro" id="IPR016166">
    <property type="entry name" value="FAD-bd_PCMH"/>
</dbReference>
<dbReference type="GO" id="GO:0016491">
    <property type="term" value="F:oxidoreductase activity"/>
    <property type="evidence" value="ECO:0007669"/>
    <property type="project" value="UniProtKB-KW"/>
</dbReference>
<dbReference type="InterPro" id="IPR036318">
    <property type="entry name" value="FAD-bd_PCMH-like_sf"/>
</dbReference>
<evidence type="ECO:0000256" key="1">
    <source>
        <dbReference type="ARBA" id="ARBA00001974"/>
    </source>
</evidence>
<evidence type="ECO:0000256" key="6">
    <source>
        <dbReference type="SAM" id="SignalP"/>
    </source>
</evidence>
<sequence>MLPSHPSHLIAVTLSLLPTIILATNFNSTQTCKITPADAYWPSSADWTALNTSISGALIKTLPPASSCYTGNPFNSTQNCSSVQTNWVLASWQANTPEGIDYPIYANNSCLPTEATGYQAGKGCEVGGSPVYVVNATTEDQIATAMKWATERNIRIVIKGTGHDMSGRSSGANSLSIWTQNFLKREFNSSWRIPGSNSTADVLIAGSGNNLELIYNAAHEAGKSIVGGDAKTVGLGGYLQGGGHGPLSSQYGLGADQIHQATVITPSGEILTANAEQNPDLLWAIRGGGPGTYGVVTEYVLQAHPAVASISSVNLEAIPLGSENDTAAATAAWNALAILFQNLPDLMDAGLAGAMIAATGSVAKAFSGSESTPPGVYFSQAFYGYNISISEMTTLISPLIEKMKDVSNGSLSINYTITDVYPSYLDFFYANDPGEDPAGQISLLSTRLLGRAHLSDLPMETLAAYLQRALASQSGSGSEMIVGLQGGPGPAHVPENMRGSLNPVWREAYLHVITLGATLDDTLTPKETLANAAEWMEENREALWREWAPDMGAYINEANPFDTEWKHDFFGTSYDRLAEIKKKYDPTGSLYILSGVRSDEWDYDLDTGKLCRV</sequence>
<dbReference type="PANTHER" id="PTHR42973">
    <property type="entry name" value="BINDING OXIDOREDUCTASE, PUTATIVE (AFU_ORTHOLOGUE AFUA_1G17690)-RELATED"/>
    <property type="match status" value="1"/>
</dbReference>
<dbReference type="PROSITE" id="PS51387">
    <property type="entry name" value="FAD_PCMH"/>
    <property type="match status" value="1"/>
</dbReference>
<evidence type="ECO:0000256" key="2">
    <source>
        <dbReference type="ARBA" id="ARBA00005466"/>
    </source>
</evidence>
<dbReference type="KEGG" id="ssl:SS1G_07579"/>
<dbReference type="RefSeq" id="XP_001590955.1">
    <property type="nucleotide sequence ID" value="XM_001590905.1"/>
</dbReference>
<feature type="signal peptide" evidence="6">
    <location>
        <begin position="1"/>
        <end position="23"/>
    </location>
</feature>
<proteinExistence type="inferred from homology"/>
<dbReference type="InterPro" id="IPR006094">
    <property type="entry name" value="Oxid_FAD_bind_N"/>
</dbReference>
<protein>
    <recommendedName>
        <fullName evidence="7">FAD-binding PCMH-type domain-containing protein</fullName>
    </recommendedName>
</protein>
<evidence type="ECO:0000313" key="9">
    <source>
        <dbReference type="Proteomes" id="UP000177798"/>
    </source>
</evidence>
<gene>
    <name evidence="8" type="ORF">sscle_11g085000</name>
</gene>
<reference evidence="9" key="1">
    <citation type="journal article" date="2017" name="Genome Biol. Evol.">
        <title>The complete genome sequence of the phytopathogenic fungus Sclerotinia sclerotiorum reveals insights into the genome architecture of broad host range pathogens.</title>
        <authorList>
            <person name="Derbyshire M."/>
            <person name="Denton-Giles M."/>
            <person name="Hegedus D."/>
            <person name="Seifbarghy S."/>
            <person name="Rollins J."/>
            <person name="van Kan J."/>
            <person name="Seidl M.F."/>
            <person name="Faino L."/>
            <person name="Mbengue M."/>
            <person name="Navaud O."/>
            <person name="Raffaele S."/>
            <person name="Hammond-Kosack K."/>
            <person name="Heard S."/>
            <person name="Oliver R."/>
        </authorList>
    </citation>
    <scope>NUCLEOTIDE SEQUENCE [LARGE SCALE GENOMIC DNA]</scope>
    <source>
        <strain evidence="9">ATCC 18683 / 1980 / Ss-1</strain>
    </source>
</reference>
<dbReference type="Pfam" id="PF01565">
    <property type="entry name" value="FAD_binding_4"/>
    <property type="match status" value="1"/>
</dbReference>